<dbReference type="EMBL" id="FRAA01000001">
    <property type="protein sequence ID" value="SHJ43878.1"/>
    <property type="molecule type" value="Genomic_DNA"/>
</dbReference>
<keyword evidence="4" id="KW-1185">Reference proteome</keyword>
<sequence>MTVKFKIVPKGHPGVVGGGVVKYYAAIDRGDKVDFRDLLTEIEELNVVHPGVFIAVLEAFLRKANHHLINGRAVDLGQLGTLYPSISSSPADSADEVTRNNIRRFKIVYRPSALLQQGLDHVKFEKSSNGKHEEPAA</sequence>
<dbReference type="STRING" id="156994.SAMN04488028_101117"/>
<feature type="domain" description="HU" evidence="2">
    <location>
        <begin position="1"/>
        <end position="126"/>
    </location>
</feature>
<dbReference type="Proteomes" id="UP000184474">
    <property type="component" value="Unassembled WGS sequence"/>
</dbReference>
<accession>A0A1M6JAZ6</accession>
<dbReference type="Pfam" id="PF18291">
    <property type="entry name" value="HU-HIG"/>
    <property type="match status" value="1"/>
</dbReference>
<keyword evidence="1 3" id="KW-0238">DNA-binding</keyword>
<evidence type="ECO:0000313" key="4">
    <source>
        <dbReference type="Proteomes" id="UP000184474"/>
    </source>
</evidence>
<proteinExistence type="predicted"/>
<protein>
    <submittedName>
        <fullName evidence="3">DNA-binding protein, histone-like, putative</fullName>
    </submittedName>
</protein>
<evidence type="ECO:0000259" key="2">
    <source>
        <dbReference type="Pfam" id="PF18291"/>
    </source>
</evidence>
<dbReference type="SUPFAM" id="SSF47729">
    <property type="entry name" value="IHF-like DNA-binding proteins"/>
    <property type="match status" value="1"/>
</dbReference>
<dbReference type="RefSeq" id="WP_073118457.1">
    <property type="nucleotide sequence ID" value="NZ_FRAA01000001.1"/>
</dbReference>
<evidence type="ECO:0000313" key="3">
    <source>
        <dbReference type="EMBL" id="SHJ43878.1"/>
    </source>
</evidence>
<gene>
    <name evidence="3" type="ORF">SAMN04488028_101117</name>
</gene>
<dbReference type="InterPro" id="IPR041607">
    <property type="entry name" value="HU-HIG"/>
</dbReference>
<dbReference type="AlphaFoldDB" id="A0A1M6JAZ6"/>
<evidence type="ECO:0000256" key="1">
    <source>
        <dbReference type="ARBA" id="ARBA00023125"/>
    </source>
</evidence>
<dbReference type="InterPro" id="IPR010992">
    <property type="entry name" value="IHF-like_DNA-bd_dom_sf"/>
</dbReference>
<dbReference type="GO" id="GO:0003677">
    <property type="term" value="F:DNA binding"/>
    <property type="evidence" value="ECO:0007669"/>
    <property type="project" value="UniProtKB-KW"/>
</dbReference>
<organism evidence="3 4">
    <name type="scientific">Reichenbachiella agariperforans</name>
    <dbReference type="NCBI Taxonomy" id="156994"/>
    <lineage>
        <taxon>Bacteria</taxon>
        <taxon>Pseudomonadati</taxon>
        <taxon>Bacteroidota</taxon>
        <taxon>Cytophagia</taxon>
        <taxon>Cytophagales</taxon>
        <taxon>Reichenbachiellaceae</taxon>
        <taxon>Reichenbachiella</taxon>
    </lineage>
</organism>
<name>A0A1M6JAZ6_REIAG</name>
<reference evidence="4" key="1">
    <citation type="submission" date="2016-11" db="EMBL/GenBank/DDBJ databases">
        <authorList>
            <person name="Varghese N."/>
            <person name="Submissions S."/>
        </authorList>
    </citation>
    <scope>NUCLEOTIDE SEQUENCE [LARGE SCALE GENOMIC DNA]</scope>
    <source>
        <strain evidence="4">DSM 26134</strain>
    </source>
</reference>